<name>R0G6B6_9BRAS</name>
<reference evidence="2" key="1">
    <citation type="journal article" date="2013" name="Nat. Genet.">
        <title>The Capsella rubella genome and the genomic consequences of rapid mating system evolution.</title>
        <authorList>
            <person name="Slotte T."/>
            <person name="Hazzouri K.M."/>
            <person name="Agren J.A."/>
            <person name="Koenig D."/>
            <person name="Maumus F."/>
            <person name="Guo Y.L."/>
            <person name="Steige K."/>
            <person name="Platts A.E."/>
            <person name="Escobar J.S."/>
            <person name="Newman L.K."/>
            <person name="Wang W."/>
            <person name="Mandakova T."/>
            <person name="Vello E."/>
            <person name="Smith L.M."/>
            <person name="Henz S.R."/>
            <person name="Steffen J."/>
            <person name="Takuno S."/>
            <person name="Brandvain Y."/>
            <person name="Coop G."/>
            <person name="Andolfatto P."/>
            <person name="Hu T.T."/>
            <person name="Blanchette M."/>
            <person name="Clark R.M."/>
            <person name="Quesneville H."/>
            <person name="Nordborg M."/>
            <person name="Gaut B.S."/>
            <person name="Lysak M.A."/>
            <person name="Jenkins J."/>
            <person name="Grimwood J."/>
            <person name="Chapman J."/>
            <person name="Prochnik S."/>
            <person name="Shu S."/>
            <person name="Rokhsar D."/>
            <person name="Schmutz J."/>
            <person name="Weigel D."/>
            <person name="Wright S.I."/>
        </authorList>
    </citation>
    <scope>NUCLEOTIDE SEQUENCE [LARGE SCALE GENOMIC DNA]</scope>
    <source>
        <strain evidence="2">cv. Monte Gargano</strain>
    </source>
</reference>
<dbReference type="AlphaFoldDB" id="R0G6B6"/>
<evidence type="ECO:0000313" key="2">
    <source>
        <dbReference type="Proteomes" id="UP000029121"/>
    </source>
</evidence>
<dbReference type="Proteomes" id="UP000029121">
    <property type="component" value="Unassembled WGS sequence"/>
</dbReference>
<feature type="non-terminal residue" evidence="1">
    <location>
        <position position="48"/>
    </location>
</feature>
<dbReference type="EMBL" id="KB871017">
    <property type="protein sequence ID" value="EOA12004.1"/>
    <property type="molecule type" value="Genomic_DNA"/>
</dbReference>
<gene>
    <name evidence="1" type="ORF">CARUB_v100126982mg</name>
</gene>
<feature type="non-terminal residue" evidence="1">
    <location>
        <position position="1"/>
    </location>
</feature>
<evidence type="ECO:0000313" key="1">
    <source>
        <dbReference type="EMBL" id="EOA12004.1"/>
    </source>
</evidence>
<sequence>PPSLLSPARLDLILLEGSKNRVIWNPTMKQFFTLPEPQGTKEGQCHPR</sequence>
<accession>R0G6B6</accession>
<proteinExistence type="predicted"/>
<protein>
    <submittedName>
        <fullName evidence="1">Uncharacterized protein</fullName>
    </submittedName>
</protein>
<keyword evidence="2" id="KW-1185">Reference proteome</keyword>
<organism evidence="1 2">
    <name type="scientific">Capsella rubella</name>
    <dbReference type="NCBI Taxonomy" id="81985"/>
    <lineage>
        <taxon>Eukaryota</taxon>
        <taxon>Viridiplantae</taxon>
        <taxon>Streptophyta</taxon>
        <taxon>Embryophyta</taxon>
        <taxon>Tracheophyta</taxon>
        <taxon>Spermatophyta</taxon>
        <taxon>Magnoliopsida</taxon>
        <taxon>eudicotyledons</taxon>
        <taxon>Gunneridae</taxon>
        <taxon>Pentapetalae</taxon>
        <taxon>rosids</taxon>
        <taxon>malvids</taxon>
        <taxon>Brassicales</taxon>
        <taxon>Brassicaceae</taxon>
        <taxon>Camelineae</taxon>
        <taxon>Capsella</taxon>
    </lineage>
</organism>